<protein>
    <submittedName>
        <fullName evidence="2">STAS domain-containing protein</fullName>
    </submittedName>
</protein>
<dbReference type="Proteomes" id="UP001619911">
    <property type="component" value="Unassembled WGS sequence"/>
</dbReference>
<dbReference type="PANTHER" id="PTHR33745:SF8">
    <property type="entry name" value="BLUE-LIGHT PHOTORECEPTOR"/>
    <property type="match status" value="1"/>
</dbReference>
<evidence type="ECO:0000259" key="1">
    <source>
        <dbReference type="PROSITE" id="PS50801"/>
    </source>
</evidence>
<dbReference type="InterPro" id="IPR036513">
    <property type="entry name" value="STAS_dom_sf"/>
</dbReference>
<comment type="caution">
    <text evidence="2">The sequence shown here is derived from an EMBL/GenBank/DDBJ whole genome shotgun (WGS) entry which is preliminary data.</text>
</comment>
<dbReference type="Gene3D" id="3.30.750.24">
    <property type="entry name" value="STAS domain"/>
    <property type="match status" value="1"/>
</dbReference>
<accession>A0ABW8IAL5</accession>
<evidence type="ECO:0000313" key="3">
    <source>
        <dbReference type="Proteomes" id="UP001619911"/>
    </source>
</evidence>
<proteinExistence type="predicted"/>
<reference evidence="2 3" key="1">
    <citation type="submission" date="2023-07" db="EMBL/GenBank/DDBJ databases">
        <title>Bacillus lucianemedeirus sp. nov, a new species isolated from an immunobiological production facility.</title>
        <authorList>
            <person name="Costa L.V."/>
            <person name="Miranda R.V.S.L."/>
            <person name="Brandao M.L.L."/>
            <person name="Reis C.M.F."/>
            <person name="Frazao A.M."/>
            <person name="Cruz F.V."/>
            <person name="Baio P.V.P."/>
            <person name="Veras J.F.C."/>
            <person name="Ramos J.N."/>
            <person name="Vieira V."/>
        </authorList>
    </citation>
    <scope>NUCLEOTIDE SEQUENCE [LARGE SCALE GENOMIC DNA]</scope>
    <source>
        <strain evidence="2 3">B190/17</strain>
    </source>
</reference>
<dbReference type="EMBL" id="JAUIYO010000011">
    <property type="protein sequence ID" value="MFK2826522.1"/>
    <property type="molecule type" value="Genomic_DNA"/>
</dbReference>
<dbReference type="SUPFAM" id="SSF52091">
    <property type="entry name" value="SpoIIaa-like"/>
    <property type="match status" value="1"/>
</dbReference>
<organism evidence="2 3">
    <name type="scientific">Bacillus lumedeiriae</name>
    <dbReference type="NCBI Taxonomy" id="3058829"/>
    <lineage>
        <taxon>Bacteria</taxon>
        <taxon>Bacillati</taxon>
        <taxon>Bacillota</taxon>
        <taxon>Bacilli</taxon>
        <taxon>Bacillales</taxon>
        <taxon>Bacillaceae</taxon>
        <taxon>Bacillus</taxon>
    </lineage>
</organism>
<evidence type="ECO:0000313" key="2">
    <source>
        <dbReference type="EMBL" id="MFK2826522.1"/>
    </source>
</evidence>
<dbReference type="PANTHER" id="PTHR33745">
    <property type="entry name" value="RSBT ANTAGONIST PROTEIN RSBS-RELATED"/>
    <property type="match status" value="1"/>
</dbReference>
<dbReference type="InterPro" id="IPR002645">
    <property type="entry name" value="STAS_dom"/>
</dbReference>
<dbReference type="RefSeq" id="WP_404317919.1">
    <property type="nucleotide sequence ID" value="NZ_JAUIYO010000011.1"/>
</dbReference>
<dbReference type="PROSITE" id="PS50801">
    <property type="entry name" value="STAS"/>
    <property type="match status" value="1"/>
</dbReference>
<dbReference type="CDD" id="cd07041">
    <property type="entry name" value="STAS_RsbR_RsbS_like"/>
    <property type="match status" value="1"/>
</dbReference>
<sequence>MNRISKVSAYLQEHAEQLANDIVHTIVQRFQFEVPKEEVEAAIPVYKSFISMLGEEITCKEDKVSEDLIEWSKQNGEQTAAQGEKISIIIARYPQTRIVFIERLSAITMGFGLSTEEVVFINKRFNYMLDISINETVIAFERVMDQMMKEAKEEIMGLSAPIVPLQDGLAVLPLIGSMNEERAKYLIEMAIPKITELQLERLIIDFSGIIQIDEMVEKQLFDIYHILRLLGIQAIATGIRPDLAQKVVSIGVDLSAIETYATVKQAMEQFKHSVC</sequence>
<gene>
    <name evidence="2" type="ORF">QYG89_12745</name>
</gene>
<dbReference type="Pfam" id="PF01740">
    <property type="entry name" value="STAS"/>
    <property type="match status" value="1"/>
</dbReference>
<dbReference type="InterPro" id="IPR051932">
    <property type="entry name" value="Bact_StressResp_Reg"/>
</dbReference>
<feature type="domain" description="STAS" evidence="1">
    <location>
        <begin position="159"/>
        <end position="270"/>
    </location>
</feature>
<name>A0ABW8IAL5_9BACI</name>
<keyword evidence="3" id="KW-1185">Reference proteome</keyword>